<keyword evidence="2" id="KW-0503">Monooxygenase</keyword>
<dbReference type="PANTHER" id="PTHR38457:SF1">
    <property type="entry name" value="REGULATOR ABRB-RELATED"/>
    <property type="match status" value="1"/>
</dbReference>
<protein>
    <submittedName>
        <fullName evidence="2">Putative ammonia monooxygenase</fullName>
    </submittedName>
</protein>
<proteinExistence type="predicted"/>
<name>A0A165XP58_9HYPH</name>
<keyword evidence="1" id="KW-0812">Transmembrane</keyword>
<dbReference type="GO" id="GO:0004497">
    <property type="term" value="F:monooxygenase activity"/>
    <property type="evidence" value="ECO:0007669"/>
    <property type="project" value="UniProtKB-KW"/>
</dbReference>
<comment type="caution">
    <text evidence="2">The sequence shown here is derived from an EMBL/GenBank/DDBJ whole genome shotgun (WGS) entry which is preliminary data.</text>
</comment>
<keyword evidence="2" id="KW-0560">Oxidoreductase</keyword>
<dbReference type="NCBIfam" id="TIGR03082">
    <property type="entry name" value="Gneg_AbrB_dup"/>
    <property type="match status" value="1"/>
</dbReference>
<keyword evidence="1" id="KW-0472">Membrane</keyword>
<dbReference type="GO" id="GO:0010468">
    <property type="term" value="P:regulation of gene expression"/>
    <property type="evidence" value="ECO:0007669"/>
    <property type="project" value="InterPro"/>
</dbReference>
<dbReference type="STRING" id="989403.SAMN05421798_11317"/>
<reference evidence="2 3" key="1">
    <citation type="journal article" date="2016" name="Front. Microbiol.">
        <title>Comparative Genomic Analysis Reveals a Diverse Repertoire of Genes Involved in Prokaryote-Eukaryote Interactions within the Pseudovibrio Genus.</title>
        <authorList>
            <person name="Romano S."/>
            <person name="Fernandez-Guerra A."/>
            <person name="Reen F.J."/>
            <person name="Glockner F.O."/>
            <person name="Crowley S.P."/>
            <person name="O'Sullivan O."/>
            <person name="Cotter P.D."/>
            <person name="Adams C."/>
            <person name="Dobson A.D."/>
            <person name="O'Gara F."/>
        </authorList>
    </citation>
    <scope>NUCLEOTIDE SEQUENCE [LARGE SCALE GENOMIC DNA]</scope>
    <source>
        <strain evidence="2 3">Ad2</strain>
    </source>
</reference>
<dbReference type="AlphaFoldDB" id="A0A165XP58"/>
<dbReference type="RefSeq" id="WP_208979591.1">
    <property type="nucleotide sequence ID" value="NZ_FOFM01000013.1"/>
</dbReference>
<dbReference type="GO" id="GO:0016020">
    <property type="term" value="C:membrane"/>
    <property type="evidence" value="ECO:0007669"/>
    <property type="project" value="InterPro"/>
</dbReference>
<keyword evidence="1" id="KW-1133">Transmembrane helix</keyword>
<dbReference type="InterPro" id="IPR017516">
    <property type="entry name" value="AbrB_dup"/>
</dbReference>
<accession>A0A165XP58</accession>
<dbReference type="Pfam" id="PF05145">
    <property type="entry name" value="AbrB"/>
    <property type="match status" value="1"/>
</dbReference>
<dbReference type="Proteomes" id="UP000076577">
    <property type="component" value="Unassembled WGS sequence"/>
</dbReference>
<dbReference type="PATRIC" id="fig|989403.3.peg.3040"/>
<sequence>MMKNGHDIALLALTLVIASAGAGLFTLAGFPAAPLTGSALAVSIGGLMGAPVTIPLWLRTSCFVVLGVSIGSGVTPDVVDAAFAWPASFFALGVSLIVSMLLSRALLVRFFGFDAYNASLASSPGHLSYILSMAADSNADVTRIGLAQSTRVLFLTICVPLFVTLFL</sequence>
<dbReference type="EMBL" id="LMCB01000026">
    <property type="protein sequence ID" value="KZL17907.1"/>
    <property type="molecule type" value="Genomic_DNA"/>
</dbReference>
<keyword evidence="3" id="KW-1185">Reference proteome</keyword>
<evidence type="ECO:0000313" key="2">
    <source>
        <dbReference type="EMBL" id="KZL17907.1"/>
    </source>
</evidence>
<dbReference type="InterPro" id="IPR007820">
    <property type="entry name" value="AbrB_fam"/>
</dbReference>
<dbReference type="PANTHER" id="PTHR38457">
    <property type="entry name" value="REGULATOR ABRB-RELATED"/>
    <property type="match status" value="1"/>
</dbReference>
<organism evidence="2 3">
    <name type="scientific">Pseudovibrio axinellae</name>
    <dbReference type="NCBI Taxonomy" id="989403"/>
    <lineage>
        <taxon>Bacteria</taxon>
        <taxon>Pseudomonadati</taxon>
        <taxon>Pseudomonadota</taxon>
        <taxon>Alphaproteobacteria</taxon>
        <taxon>Hyphomicrobiales</taxon>
        <taxon>Stappiaceae</taxon>
        <taxon>Pseudovibrio</taxon>
    </lineage>
</organism>
<evidence type="ECO:0000313" key="3">
    <source>
        <dbReference type="Proteomes" id="UP000076577"/>
    </source>
</evidence>
<feature type="transmembrane region" description="Helical" evidence="1">
    <location>
        <begin position="81"/>
        <end position="102"/>
    </location>
</feature>
<evidence type="ECO:0000256" key="1">
    <source>
        <dbReference type="SAM" id="Phobius"/>
    </source>
</evidence>
<gene>
    <name evidence="2" type="ORF">PsAD2_02836</name>
</gene>